<dbReference type="RefSeq" id="XP_007515258.1">
    <property type="nucleotide sequence ID" value="XM_007515196.1"/>
</dbReference>
<dbReference type="OrthoDB" id="4217619at2759"/>
<feature type="compositionally biased region" description="Low complexity" evidence="4">
    <location>
        <begin position="576"/>
        <end position="589"/>
    </location>
</feature>
<feature type="compositionally biased region" description="Basic residues" evidence="4">
    <location>
        <begin position="175"/>
        <end position="185"/>
    </location>
</feature>
<dbReference type="PANTHER" id="PTHR22939">
    <property type="entry name" value="SERINE PROTEASE FAMILY S1C HTRA-RELATED"/>
    <property type="match status" value="1"/>
</dbReference>
<keyword evidence="7" id="KW-1185">Reference proteome</keyword>
<dbReference type="SMART" id="SM00228">
    <property type="entry name" value="PDZ"/>
    <property type="match status" value="1"/>
</dbReference>
<name>K8E8Z4_9CHLO</name>
<evidence type="ECO:0000256" key="2">
    <source>
        <dbReference type="ARBA" id="ARBA00022670"/>
    </source>
</evidence>
<evidence type="ECO:0000256" key="4">
    <source>
        <dbReference type="SAM" id="MobiDB-lite"/>
    </source>
</evidence>
<evidence type="ECO:0000259" key="5">
    <source>
        <dbReference type="SMART" id="SM00228"/>
    </source>
</evidence>
<dbReference type="PRINTS" id="PR00834">
    <property type="entry name" value="PROTEASES2C"/>
</dbReference>
<dbReference type="InterPro" id="IPR009003">
    <property type="entry name" value="Peptidase_S1_PA"/>
</dbReference>
<keyword evidence="3" id="KW-0378">Hydrolase</keyword>
<dbReference type="eggNOG" id="KOG1320">
    <property type="taxonomic scope" value="Eukaryota"/>
</dbReference>
<evidence type="ECO:0000313" key="7">
    <source>
        <dbReference type="Proteomes" id="UP000198341"/>
    </source>
</evidence>
<evidence type="ECO:0000256" key="1">
    <source>
        <dbReference type="ARBA" id="ARBA00010541"/>
    </source>
</evidence>
<dbReference type="InterPro" id="IPR041489">
    <property type="entry name" value="PDZ_6"/>
</dbReference>
<feature type="region of interest" description="Disordered" evidence="4">
    <location>
        <begin position="576"/>
        <end position="608"/>
    </location>
</feature>
<dbReference type="KEGG" id="bpg:Bathy01g02820"/>
<dbReference type="PANTHER" id="PTHR22939:SF129">
    <property type="entry name" value="SERINE PROTEASE HTRA2, MITOCHONDRIAL"/>
    <property type="match status" value="1"/>
</dbReference>
<dbReference type="GO" id="GO:0004252">
    <property type="term" value="F:serine-type endopeptidase activity"/>
    <property type="evidence" value="ECO:0007669"/>
    <property type="project" value="InterPro"/>
</dbReference>
<feature type="compositionally biased region" description="Low complexity" evidence="4">
    <location>
        <begin position="154"/>
        <end position="167"/>
    </location>
</feature>
<dbReference type="InterPro" id="IPR036034">
    <property type="entry name" value="PDZ_sf"/>
</dbReference>
<dbReference type="InterPro" id="IPR001940">
    <property type="entry name" value="Peptidase_S1C"/>
</dbReference>
<feature type="region of interest" description="Disordered" evidence="4">
    <location>
        <begin position="206"/>
        <end position="263"/>
    </location>
</feature>
<accession>K8E8Z4</accession>
<feature type="compositionally biased region" description="Basic and acidic residues" evidence="4">
    <location>
        <begin position="250"/>
        <end position="263"/>
    </location>
</feature>
<dbReference type="SUPFAM" id="SSF50494">
    <property type="entry name" value="Trypsin-like serine proteases"/>
    <property type="match status" value="1"/>
</dbReference>
<dbReference type="AlphaFoldDB" id="K8E8Z4"/>
<feature type="region of interest" description="Disordered" evidence="4">
    <location>
        <begin position="459"/>
        <end position="488"/>
    </location>
</feature>
<dbReference type="STRING" id="41875.K8E8Z4"/>
<dbReference type="SUPFAM" id="SSF50156">
    <property type="entry name" value="PDZ domain-like"/>
    <property type="match status" value="1"/>
</dbReference>
<keyword evidence="2" id="KW-0645">Protease</keyword>
<protein>
    <submittedName>
        <fullName evidence="6">2-alkenal reductase</fullName>
    </submittedName>
</protein>
<proteinExistence type="inferred from homology"/>
<dbReference type="EMBL" id="FO082278">
    <property type="protein sequence ID" value="CCO14137.1"/>
    <property type="molecule type" value="Genomic_DNA"/>
</dbReference>
<evidence type="ECO:0000313" key="6">
    <source>
        <dbReference type="EMBL" id="CCO14137.1"/>
    </source>
</evidence>
<feature type="domain" description="PDZ" evidence="5">
    <location>
        <begin position="446"/>
        <end position="549"/>
    </location>
</feature>
<feature type="compositionally biased region" description="Low complexity" evidence="4">
    <location>
        <begin position="206"/>
        <end position="222"/>
    </location>
</feature>
<dbReference type="Proteomes" id="UP000198341">
    <property type="component" value="Chromosome 1"/>
</dbReference>
<dbReference type="GeneID" id="19018017"/>
<comment type="similarity">
    <text evidence="1">Belongs to the peptidase S1C family.</text>
</comment>
<sequence>MRVIRFSVAFQHQQHLSLSSSSVKKNHRHRITNNNKNNNNERRRRRRRRTTKGFWSLFSFNDNGDRTNEDRIDFEEEKRTRVNNVIGNRCWHSSRRRIESNRELGKEEEEEEEEEQSHLALRTTLAIATTSFLSWQLLLFFLQSALLPARANATTNTSKNNNNSSTTFRILKGTTNKKSRAKRNSFVRQAAESVGPCVVRVDALMPSPSSSQKEQQQQQKEQQQQREDEGPSPKKKNEDEDEAPKRKKNNRNENGNDTRYDEWHAGGGCGLVLDATLGRVVTNAHVVGDAQKVRVTFTDGRTYIADVKGVDQTADIALLKLNLRASHVLPSCDIGNSDEVDVGDWAVAVGNPFGLDNSVALGIISNLARTSTELGIPERRSVEFFQTDCAINPGNSGGPLVNEFSEVIAINAAIRQDADGIGFAIPINTVRRVAEALSRGEIIARPYLGIEMATLLEGGTSSSPASSMQASSGDNNANATDNTTKNPPREGALIVKVSDASPAHLAGVRIGDVIIDCNGEAIVDANQVRRIVLEADPGKVLSIVVWRVDTFTLETLDVVVGDASLGRVSTAKSANSNYNNNVHSNNNNNKGKDLVIAPPGMGGIQRRA</sequence>
<reference evidence="6 7" key="1">
    <citation type="submission" date="2011-10" db="EMBL/GenBank/DDBJ databases">
        <authorList>
            <person name="Genoscope - CEA"/>
        </authorList>
    </citation>
    <scope>NUCLEOTIDE SEQUENCE [LARGE SCALE GENOMIC DNA]</scope>
    <source>
        <strain evidence="6 7">RCC 1105</strain>
    </source>
</reference>
<dbReference type="GO" id="GO:0006508">
    <property type="term" value="P:proteolysis"/>
    <property type="evidence" value="ECO:0007669"/>
    <property type="project" value="UniProtKB-KW"/>
</dbReference>
<feature type="compositionally biased region" description="Basic and acidic residues" evidence="4">
    <location>
        <begin position="223"/>
        <end position="238"/>
    </location>
</feature>
<dbReference type="Gene3D" id="2.40.10.120">
    <property type="match status" value="1"/>
</dbReference>
<gene>
    <name evidence="6" type="ORF">Bathy01g02820</name>
</gene>
<evidence type="ECO:0000256" key="3">
    <source>
        <dbReference type="ARBA" id="ARBA00022801"/>
    </source>
</evidence>
<dbReference type="Pfam" id="PF17820">
    <property type="entry name" value="PDZ_6"/>
    <property type="match status" value="1"/>
</dbReference>
<feature type="compositionally biased region" description="Low complexity" evidence="4">
    <location>
        <begin position="461"/>
        <end position="484"/>
    </location>
</feature>
<feature type="region of interest" description="Disordered" evidence="4">
    <location>
        <begin position="17"/>
        <end position="47"/>
    </location>
</feature>
<dbReference type="InterPro" id="IPR001478">
    <property type="entry name" value="PDZ"/>
</dbReference>
<dbReference type="Pfam" id="PF13365">
    <property type="entry name" value="Trypsin_2"/>
    <property type="match status" value="1"/>
</dbReference>
<dbReference type="Gene3D" id="2.30.42.10">
    <property type="match status" value="1"/>
</dbReference>
<feature type="region of interest" description="Disordered" evidence="4">
    <location>
        <begin position="154"/>
        <end position="189"/>
    </location>
</feature>
<organism evidence="6 7">
    <name type="scientific">Bathycoccus prasinos</name>
    <dbReference type="NCBI Taxonomy" id="41875"/>
    <lineage>
        <taxon>Eukaryota</taxon>
        <taxon>Viridiplantae</taxon>
        <taxon>Chlorophyta</taxon>
        <taxon>Mamiellophyceae</taxon>
        <taxon>Mamiellales</taxon>
        <taxon>Bathycoccaceae</taxon>
        <taxon>Bathycoccus</taxon>
    </lineage>
</organism>